<keyword evidence="6" id="KW-1185">Reference proteome</keyword>
<dbReference type="InterPro" id="IPR012337">
    <property type="entry name" value="RNaseH-like_sf"/>
</dbReference>
<dbReference type="PANTHER" id="PTHR30231">
    <property type="entry name" value="DNA POLYMERASE III SUBUNIT EPSILON"/>
    <property type="match status" value="1"/>
</dbReference>
<dbReference type="Proteomes" id="UP000035720">
    <property type="component" value="Unassembled WGS sequence"/>
</dbReference>
<evidence type="ECO:0000259" key="4">
    <source>
        <dbReference type="SMART" id="SM00479"/>
    </source>
</evidence>
<evidence type="ECO:0000256" key="1">
    <source>
        <dbReference type="ARBA" id="ARBA00022722"/>
    </source>
</evidence>
<keyword evidence="1" id="KW-0540">Nuclease</keyword>
<dbReference type="RefSeq" id="WP_048546353.1">
    <property type="nucleotide sequence ID" value="NZ_HF571038.1"/>
</dbReference>
<keyword evidence="3 5" id="KW-0269">Exonuclease</keyword>
<dbReference type="Pfam" id="PF00929">
    <property type="entry name" value="RNase_T"/>
    <property type="match status" value="1"/>
</dbReference>
<dbReference type="CDD" id="cd06127">
    <property type="entry name" value="DEDDh"/>
    <property type="match status" value="1"/>
</dbReference>
<organism evidence="5 6">
    <name type="scientific">Nostocoides jenkinsii Ben 74</name>
    <dbReference type="NCBI Taxonomy" id="1193518"/>
    <lineage>
        <taxon>Bacteria</taxon>
        <taxon>Bacillati</taxon>
        <taxon>Actinomycetota</taxon>
        <taxon>Actinomycetes</taxon>
        <taxon>Micrococcales</taxon>
        <taxon>Intrasporangiaceae</taxon>
        <taxon>Nostocoides</taxon>
    </lineage>
</organism>
<comment type="caution">
    <text evidence="5">The sequence shown here is derived from an EMBL/GenBank/DDBJ whole genome shotgun (WGS) entry which is preliminary data.</text>
</comment>
<feature type="domain" description="Exonuclease" evidence="4">
    <location>
        <begin position="41"/>
        <end position="217"/>
    </location>
</feature>
<name>A0A077MDJ2_9MICO</name>
<dbReference type="AlphaFoldDB" id="A0A077MDJ2"/>
<evidence type="ECO:0000313" key="5">
    <source>
        <dbReference type="EMBL" id="CCI53970.1"/>
    </source>
</evidence>
<dbReference type="SUPFAM" id="SSF53098">
    <property type="entry name" value="Ribonuclease H-like"/>
    <property type="match status" value="1"/>
</dbReference>
<dbReference type="SMART" id="SM00479">
    <property type="entry name" value="EXOIII"/>
    <property type="match status" value="1"/>
</dbReference>
<evidence type="ECO:0000313" key="6">
    <source>
        <dbReference type="Proteomes" id="UP000035720"/>
    </source>
</evidence>
<dbReference type="GO" id="GO:0003676">
    <property type="term" value="F:nucleic acid binding"/>
    <property type="evidence" value="ECO:0007669"/>
    <property type="project" value="InterPro"/>
</dbReference>
<evidence type="ECO:0000256" key="3">
    <source>
        <dbReference type="ARBA" id="ARBA00022839"/>
    </source>
</evidence>
<dbReference type="Gene3D" id="3.30.420.10">
    <property type="entry name" value="Ribonuclease H-like superfamily/Ribonuclease H"/>
    <property type="match status" value="1"/>
</dbReference>
<protein>
    <submittedName>
        <fullName evidence="5">DNA polymerase III epsilon subunit and related 3'-5' exonucleases</fullName>
    </submittedName>
</protein>
<proteinExistence type="predicted"/>
<dbReference type="InterPro" id="IPR036397">
    <property type="entry name" value="RNaseH_sf"/>
</dbReference>
<accession>A0A077MDJ2</accession>
<dbReference type="InterPro" id="IPR013520">
    <property type="entry name" value="Ribonucl_H"/>
</dbReference>
<keyword evidence="2" id="KW-0378">Hydrolase</keyword>
<evidence type="ECO:0000256" key="2">
    <source>
        <dbReference type="ARBA" id="ARBA00022801"/>
    </source>
</evidence>
<sequence>MGVLDRLLGRSGPDLATLPGALGDYARMPLPGKQAGLDDLPMLAIDFETTGLDDRKDYLVSVGFVPVDGDDIVLAGARRFHVRPPVGAGVGVSATIHGLTDDAVSVGIPIGEALDRVYAALTGRVLLAHYARIETGFLGEITRRLHGRAPKFEVVDTLELGRRLQPGSAFDEPKPGALRLWRLREEFGLPTYAAHDALLDAISCAELYLAQRAELAARAAAAHARPLTLGGVRA</sequence>
<gene>
    <name evidence="5" type="ORF">BN13_520015</name>
</gene>
<dbReference type="PANTHER" id="PTHR30231:SF4">
    <property type="entry name" value="PROTEIN NEN2"/>
    <property type="match status" value="1"/>
</dbReference>
<dbReference type="GO" id="GO:0005829">
    <property type="term" value="C:cytosol"/>
    <property type="evidence" value="ECO:0007669"/>
    <property type="project" value="TreeGrafter"/>
</dbReference>
<dbReference type="STRING" id="1193518.BN13_520015"/>
<dbReference type="OrthoDB" id="190275at2"/>
<reference evidence="5 6" key="1">
    <citation type="journal article" date="2013" name="ISME J.">
        <title>A metabolic model for members of the genus Tetrasphaera involved in enhanced biological phosphorus removal.</title>
        <authorList>
            <person name="Kristiansen R."/>
            <person name="Nguyen H.T.T."/>
            <person name="Saunders A.M."/>
            <person name="Nielsen J.L."/>
            <person name="Wimmer R."/>
            <person name="Le V.Q."/>
            <person name="McIlroy S.J."/>
            <person name="Petrovski S."/>
            <person name="Seviour R.J."/>
            <person name="Calteau A."/>
            <person name="Nielsen K.L."/>
            <person name="Nielsen P.H."/>
        </authorList>
    </citation>
    <scope>NUCLEOTIDE SEQUENCE [LARGE SCALE GENOMIC DNA]</scope>
    <source>
        <strain evidence="5 6">Ben 74</strain>
    </source>
</reference>
<dbReference type="GO" id="GO:0008408">
    <property type="term" value="F:3'-5' exonuclease activity"/>
    <property type="evidence" value="ECO:0007669"/>
    <property type="project" value="TreeGrafter"/>
</dbReference>
<dbReference type="EMBL" id="CAJC01000164">
    <property type="protein sequence ID" value="CCI53970.1"/>
    <property type="molecule type" value="Genomic_DNA"/>
</dbReference>